<dbReference type="Pfam" id="PF00069">
    <property type="entry name" value="Pkinase"/>
    <property type="match status" value="1"/>
</dbReference>
<dbReference type="OrthoDB" id="544400at2759"/>
<keyword evidence="2" id="KW-0723">Serine/threonine-protein kinase</keyword>
<keyword evidence="11" id="KW-0325">Glycoprotein</keyword>
<dbReference type="PROSITE" id="PS00108">
    <property type="entry name" value="PROTEIN_KINASE_ST"/>
    <property type="match status" value="1"/>
</dbReference>
<evidence type="ECO:0000256" key="3">
    <source>
        <dbReference type="ARBA" id="ARBA00022679"/>
    </source>
</evidence>
<evidence type="ECO:0000256" key="6">
    <source>
        <dbReference type="ARBA" id="ARBA00022741"/>
    </source>
</evidence>
<dbReference type="GO" id="GO:0004674">
    <property type="term" value="F:protein serine/threonine kinase activity"/>
    <property type="evidence" value="ECO:0007669"/>
    <property type="project" value="UniProtKB-KW"/>
</dbReference>
<dbReference type="PANTHER" id="PTHR27009">
    <property type="entry name" value="RUST RESISTANCE KINASE LR10-RELATED"/>
    <property type="match status" value="1"/>
</dbReference>
<gene>
    <name evidence="17" type="primary">LOC104590770</name>
</gene>
<evidence type="ECO:0000256" key="7">
    <source>
        <dbReference type="ARBA" id="ARBA00022777"/>
    </source>
</evidence>
<accession>A0A1U7Z644</accession>
<feature type="transmembrane region" description="Helical" evidence="13">
    <location>
        <begin position="180"/>
        <end position="211"/>
    </location>
</feature>
<dbReference type="InterPro" id="IPR011009">
    <property type="entry name" value="Kinase-like_dom_sf"/>
</dbReference>
<dbReference type="PROSITE" id="PS00107">
    <property type="entry name" value="PROTEIN_KINASE_ATP"/>
    <property type="match status" value="1"/>
</dbReference>
<feature type="binding site" evidence="12">
    <location>
        <position position="278"/>
    </location>
    <ligand>
        <name>ATP</name>
        <dbReference type="ChEBI" id="CHEBI:30616"/>
    </ligand>
</feature>
<keyword evidence="9 13" id="KW-1133">Transmembrane helix</keyword>
<keyword evidence="16" id="KW-1185">Reference proteome</keyword>
<dbReference type="AlphaFoldDB" id="A0A1U7Z644"/>
<keyword evidence="10 13" id="KW-0472">Membrane</keyword>
<feature type="signal peptide" evidence="14">
    <location>
        <begin position="1"/>
        <end position="20"/>
    </location>
</feature>
<organism evidence="16 17">
    <name type="scientific">Nelumbo nucifera</name>
    <name type="common">Sacred lotus</name>
    <dbReference type="NCBI Taxonomy" id="4432"/>
    <lineage>
        <taxon>Eukaryota</taxon>
        <taxon>Viridiplantae</taxon>
        <taxon>Streptophyta</taxon>
        <taxon>Embryophyta</taxon>
        <taxon>Tracheophyta</taxon>
        <taxon>Spermatophyta</taxon>
        <taxon>Magnoliopsida</taxon>
        <taxon>Proteales</taxon>
        <taxon>Nelumbonaceae</taxon>
        <taxon>Nelumbo</taxon>
    </lineage>
</organism>
<dbReference type="OMA" id="RIGREWC"/>
<evidence type="ECO:0000256" key="11">
    <source>
        <dbReference type="ARBA" id="ARBA00023180"/>
    </source>
</evidence>
<comment type="subcellular location">
    <subcellularLocation>
        <location evidence="1">Membrane</location>
        <topology evidence="1">Single-pass type I membrane protein</topology>
    </subcellularLocation>
</comment>
<evidence type="ECO:0000256" key="13">
    <source>
        <dbReference type="SAM" id="Phobius"/>
    </source>
</evidence>
<dbReference type="InParanoid" id="A0A1U7Z644"/>
<feature type="transmembrane region" description="Helical" evidence="13">
    <location>
        <begin position="138"/>
        <end position="160"/>
    </location>
</feature>
<dbReference type="Proteomes" id="UP000189703">
    <property type="component" value="Unplaced"/>
</dbReference>
<evidence type="ECO:0000259" key="15">
    <source>
        <dbReference type="PROSITE" id="PS50011"/>
    </source>
</evidence>
<dbReference type="Pfam" id="PF13947">
    <property type="entry name" value="GUB_WAK_bind"/>
    <property type="match status" value="1"/>
</dbReference>
<keyword evidence="7" id="KW-0418">Kinase</keyword>
<dbReference type="InterPro" id="IPR008271">
    <property type="entry name" value="Ser/Thr_kinase_AS"/>
</dbReference>
<dbReference type="SUPFAM" id="SSF56112">
    <property type="entry name" value="Protein kinase-like (PK-like)"/>
    <property type="match status" value="1"/>
</dbReference>
<evidence type="ECO:0000313" key="16">
    <source>
        <dbReference type="Proteomes" id="UP000189703"/>
    </source>
</evidence>
<evidence type="ECO:0000256" key="12">
    <source>
        <dbReference type="PROSITE-ProRule" id="PRU10141"/>
    </source>
</evidence>
<evidence type="ECO:0000256" key="2">
    <source>
        <dbReference type="ARBA" id="ARBA00022527"/>
    </source>
</evidence>
<reference evidence="17" key="1">
    <citation type="submission" date="2025-08" db="UniProtKB">
        <authorList>
            <consortium name="RefSeq"/>
        </authorList>
    </citation>
    <scope>IDENTIFICATION</scope>
</reference>
<protein>
    <submittedName>
        <fullName evidence="17">Rust resistance kinase Lr10-like</fullName>
    </submittedName>
</protein>
<evidence type="ECO:0000256" key="9">
    <source>
        <dbReference type="ARBA" id="ARBA00022989"/>
    </source>
</evidence>
<keyword evidence="6 12" id="KW-0547">Nucleotide-binding</keyword>
<keyword evidence="5 14" id="KW-0732">Signal</keyword>
<dbReference type="InterPro" id="IPR025287">
    <property type="entry name" value="WAK_GUB"/>
</dbReference>
<evidence type="ECO:0000256" key="1">
    <source>
        <dbReference type="ARBA" id="ARBA00004479"/>
    </source>
</evidence>
<feature type="domain" description="Protein kinase" evidence="15">
    <location>
        <begin position="250"/>
        <end position="538"/>
    </location>
</feature>
<keyword evidence="8 12" id="KW-0067">ATP-binding</keyword>
<dbReference type="InterPro" id="IPR017441">
    <property type="entry name" value="Protein_kinase_ATP_BS"/>
</dbReference>
<dbReference type="RefSeq" id="XP_010247816.1">
    <property type="nucleotide sequence ID" value="XM_010249514.1"/>
</dbReference>
<dbReference type="GO" id="GO:0030247">
    <property type="term" value="F:polysaccharide binding"/>
    <property type="evidence" value="ECO:0007669"/>
    <property type="project" value="InterPro"/>
</dbReference>
<dbReference type="PROSITE" id="PS50011">
    <property type="entry name" value="PROTEIN_KINASE_DOM"/>
    <property type="match status" value="1"/>
</dbReference>
<dbReference type="FunFam" id="3.30.200.20:FF:000178">
    <property type="entry name" value="serine/threonine-protein kinase PBS1-like"/>
    <property type="match status" value="1"/>
</dbReference>
<evidence type="ECO:0000256" key="14">
    <source>
        <dbReference type="SAM" id="SignalP"/>
    </source>
</evidence>
<name>A0A1U7Z644_NELNU</name>
<proteinExistence type="predicted"/>
<keyword evidence="4 13" id="KW-0812">Transmembrane</keyword>
<sequence length="579" mass="65264">MIKAAMLCALCFVARNTVSAAAAAATKKDEHCSPSCGNIRNISYPFRLKGDPRMDCGDRRYEISCESNRTVLYLHQARYYVEEISYQTHRIRVVDSATIHWAVLTSVTKNHTSSMAIYFRSASSAFLFYVARLHKHLVVIITILLMSFVSDLLGFFANIFQGKFYVITDNDVGLGYFVTLTRYVILGIFIVVGLLTTRTLCGIMCFFPFLIYKLRRRHLSMDDSIEDFLQSHNNLMPIRYSYSSIKKMTKGFKEKLGQGGYGSVFKGKLKSGHLVAIKMLDQSKSNGQEFINEVATIGRIHHVNVVQLIGFCSEGSKRALIYEFMPNGSLDKYISARQEGNSISLSWEKMLDIVLGVGRGIEYLHRGCNIQILHFDIKPHNILLDDNFVPKISDFGLAKFFATDDRTVSLSAAPRGTIGYIAPEMIYKNIGGVTYKADVYSFGMLLLEITGRKKAINASRDHSSQFYFPSWIYDRVSQGEDIEIGDATDDEKTIAKKLVIVALWCIQMNPVNRPSMNRIVDMLEGDIEVLQMPPRPFLSPPEMPIDDTTLDTNPSEASTIYQSESQSILFDSQINISNC</sequence>
<dbReference type="InterPro" id="IPR045874">
    <property type="entry name" value="LRK10/LRL21-25-like"/>
</dbReference>
<dbReference type="GeneID" id="104590770"/>
<dbReference type="KEGG" id="nnu:104590770"/>
<evidence type="ECO:0000256" key="5">
    <source>
        <dbReference type="ARBA" id="ARBA00022729"/>
    </source>
</evidence>
<dbReference type="eggNOG" id="KOG1187">
    <property type="taxonomic scope" value="Eukaryota"/>
</dbReference>
<evidence type="ECO:0000256" key="8">
    <source>
        <dbReference type="ARBA" id="ARBA00022840"/>
    </source>
</evidence>
<evidence type="ECO:0000256" key="4">
    <source>
        <dbReference type="ARBA" id="ARBA00022692"/>
    </source>
</evidence>
<feature type="chain" id="PRO_5010554939" evidence="14">
    <location>
        <begin position="21"/>
        <end position="579"/>
    </location>
</feature>
<dbReference type="FunFam" id="1.10.510.10:FF:000590">
    <property type="entry name" value="PR5-like receptor kinase"/>
    <property type="match status" value="1"/>
</dbReference>
<keyword evidence="3" id="KW-0808">Transferase</keyword>
<evidence type="ECO:0000313" key="17">
    <source>
        <dbReference type="RefSeq" id="XP_010247816.1"/>
    </source>
</evidence>
<dbReference type="Gene3D" id="3.30.200.20">
    <property type="entry name" value="Phosphorylase Kinase, domain 1"/>
    <property type="match status" value="1"/>
</dbReference>
<dbReference type="Gene3D" id="1.10.510.10">
    <property type="entry name" value="Transferase(Phosphotransferase) domain 1"/>
    <property type="match status" value="1"/>
</dbReference>
<evidence type="ECO:0000256" key="10">
    <source>
        <dbReference type="ARBA" id="ARBA00023136"/>
    </source>
</evidence>
<dbReference type="SMART" id="SM00220">
    <property type="entry name" value="S_TKc"/>
    <property type="match status" value="1"/>
</dbReference>
<dbReference type="GO" id="GO:0005524">
    <property type="term" value="F:ATP binding"/>
    <property type="evidence" value="ECO:0007669"/>
    <property type="project" value="UniProtKB-UniRule"/>
</dbReference>
<dbReference type="InterPro" id="IPR000719">
    <property type="entry name" value="Prot_kinase_dom"/>
</dbReference>
<dbReference type="GO" id="GO:0016020">
    <property type="term" value="C:membrane"/>
    <property type="evidence" value="ECO:0007669"/>
    <property type="project" value="UniProtKB-SubCell"/>
</dbReference>